<dbReference type="CDD" id="cd03334">
    <property type="entry name" value="Fab1_TCP"/>
    <property type="match status" value="1"/>
</dbReference>
<evidence type="ECO:0000256" key="16">
    <source>
        <dbReference type="SAM" id="MobiDB-lite"/>
    </source>
</evidence>
<dbReference type="Pfam" id="PF00118">
    <property type="entry name" value="Cpn60_TCP1"/>
    <property type="match status" value="1"/>
</dbReference>
<dbReference type="InterPro" id="IPR013083">
    <property type="entry name" value="Znf_RING/FYVE/PHD"/>
</dbReference>
<dbReference type="InterPro" id="IPR027409">
    <property type="entry name" value="GroEL-like_apical_dom_sf"/>
</dbReference>
<dbReference type="InterPro" id="IPR044769">
    <property type="entry name" value="PIKfyve_PIPKc"/>
</dbReference>
<evidence type="ECO:0000313" key="21">
    <source>
        <dbReference type="Proteomes" id="UP001152759"/>
    </source>
</evidence>
<dbReference type="PROSITE" id="PS51455">
    <property type="entry name" value="PIPK"/>
    <property type="match status" value="1"/>
</dbReference>
<evidence type="ECO:0000256" key="14">
    <source>
        <dbReference type="PROSITE-ProRule" id="PRU00091"/>
    </source>
</evidence>
<keyword evidence="4 15" id="KW-0808">Transferase</keyword>
<keyword evidence="8 14" id="KW-0863">Zinc-finger</keyword>
<evidence type="ECO:0000256" key="9">
    <source>
        <dbReference type="ARBA" id="ARBA00022777"/>
    </source>
</evidence>
<dbReference type="CDD" id="cd17300">
    <property type="entry name" value="PIPKc_PIKfyve"/>
    <property type="match status" value="1"/>
</dbReference>
<dbReference type="Gene3D" id="3.30.800.10">
    <property type="entry name" value="Phosphatidylinositol Phosphate Kinase II Beta"/>
    <property type="match status" value="1"/>
</dbReference>
<evidence type="ECO:0000256" key="11">
    <source>
        <dbReference type="ARBA" id="ARBA00022840"/>
    </source>
</evidence>
<dbReference type="GO" id="GO:0000285">
    <property type="term" value="F:1-phosphatidylinositol-3-phosphate 5-kinase activity"/>
    <property type="evidence" value="ECO:0007669"/>
    <property type="project" value="UniProtKB-EC"/>
</dbReference>
<dbReference type="Pfam" id="PF00610">
    <property type="entry name" value="DEP"/>
    <property type="match status" value="1"/>
</dbReference>
<dbReference type="GO" id="GO:0005524">
    <property type="term" value="F:ATP binding"/>
    <property type="evidence" value="ECO:0007669"/>
    <property type="project" value="UniProtKB-UniRule"/>
</dbReference>
<dbReference type="Proteomes" id="UP001152759">
    <property type="component" value="Chromosome 4"/>
</dbReference>
<feature type="region of interest" description="Disordered" evidence="16">
    <location>
        <begin position="1563"/>
        <end position="1655"/>
    </location>
</feature>
<feature type="compositionally biased region" description="Low complexity" evidence="16">
    <location>
        <begin position="1609"/>
        <end position="1620"/>
    </location>
</feature>
<evidence type="ECO:0000256" key="8">
    <source>
        <dbReference type="ARBA" id="ARBA00022771"/>
    </source>
</evidence>
<evidence type="ECO:0000313" key="20">
    <source>
        <dbReference type="EMBL" id="CAH0389172.1"/>
    </source>
</evidence>
<dbReference type="SMART" id="SM00049">
    <property type="entry name" value="DEP"/>
    <property type="match status" value="1"/>
</dbReference>
<evidence type="ECO:0000259" key="18">
    <source>
        <dbReference type="PROSITE" id="PS50186"/>
    </source>
</evidence>
<reference evidence="20" key="1">
    <citation type="submission" date="2021-12" db="EMBL/GenBank/DDBJ databases">
        <authorList>
            <person name="King R."/>
        </authorList>
    </citation>
    <scope>NUCLEOTIDE SEQUENCE</scope>
</reference>
<feature type="compositionally biased region" description="Basic and acidic residues" evidence="16">
    <location>
        <begin position="1638"/>
        <end position="1652"/>
    </location>
</feature>
<evidence type="ECO:0000256" key="6">
    <source>
        <dbReference type="ARBA" id="ARBA00022741"/>
    </source>
</evidence>
<feature type="compositionally biased region" description="Basic and acidic residues" evidence="16">
    <location>
        <begin position="1359"/>
        <end position="1369"/>
    </location>
</feature>
<evidence type="ECO:0000256" key="7">
    <source>
        <dbReference type="ARBA" id="ARBA00022753"/>
    </source>
</evidence>
<dbReference type="InterPro" id="IPR000591">
    <property type="entry name" value="DEP_dom"/>
</dbReference>
<dbReference type="InterPro" id="IPR011011">
    <property type="entry name" value="Znf_FYVE_PHD"/>
</dbReference>
<sequence>MSRNLDSLTSLTEFDPPSPEPKEPSVSSMFFKFFSFSKGDGTEDTKSLPPAQTSSESSNNPSRSESSEQISDKIKSDLSDTVSLPDQLQSGANEGRSLPNVLKRVRNLVALRNTGLQAYKDTDLQQYWMPDSKSKECYDCSCKFTLLIRRHHCRVCGQIFCYRCCNQEIPGKIMNCTGDLRVCTYCCKVVLSYLQSADVDADLSADLRALQEDLQSKFGSNSELSSSLLPSESPNNPTISHKLSTASLDSEDTAKRKTSVGYQEERFAQGRSAYFGFASSPSIDDKFCRSLQNSASLQSLVDEMKDPANGLSFQTYKHRSVTCYSCLLGYQLVDWLHAKGKVTSRSLAVVVCQALLEANLIECASAELSFVDGPALYRFCSSSSGDSDTPTWEDITNCNSTDSNIRNFSNDSAPSNPDGSFDNQRLYPVDTSSMDSSTSCASGSEKKEVFNLFKNTESKDFLTMASLKNLINAYQEREPHIRPVNWHIVNPQALRSDFQEAKVFIDLRNAFTLHRQKFLSQLLASAGLPLSWSDVVIPLVDRVVEDVKPDVSENLDIIDIRQYVQVKKVVGGSRQESFVVGGVVFTKNIAHRGMANRLINPRILLIQCPIVYQRIEGRLLSLEPVMMQEHEYLRHVVSRIASLKPDVVLVHRNVSRIAQESLYDLNITLILNVKLSVLERIARCTRADIITSVDAFFGKPHLGTCHYFHVETFINEAGLSKTLVFFEGCAFPHRGSTVILRGHSSQELSKLKVIMNQLIYMSYNWRLENSFLMDEFARPPNFSVDSFLKESPPSTNLQKNIETREPKPKFSVGGEDTEDLGNLNMDEEVKPKKSELTQDGEFTSLRAIKNQNNEKTSKNVISDYSDPLHIYLNSEDQCVSNMYCSKSDQALSIAEVPRANSFRKILDETILCVSPFLTFTIPYLETEAGKNCELRKYFPAESYYSPLLSKDESAYPSHNILSKQLSASTKGPELEAPHPFTIAKITAGVKENEVQKLLALYRACGSRIKSKAGNKMVLTEKRQVPEKLQKQSLELEKKGKLDALDPANHQRLPVLFCSFSHKSNNAPAFCVTPWIVNIDFYGRNDIPLGRFLERYCFRTAYKCPSDLCETSMLDHERRFVHQNGCVLISLQEISSSEKPILEERILLWSWCPICGIVTPIVPMSSDAWALSFGKYLELKFYGNMYTCRAFPEERCKHSLHHDYSQYFAFGNRVACFKYMGIMIWEISLPPPILTILPSPHQQEAVLDEMKKWACMGHEVFSNVLEKLHAMGISNDPSIQTFKQQMQKDQAYFKLRVEEIQVKLVSPTLEKSSEKSPTSIQTRILELQDSVTNLKKMVVEYVGKWNARILKAESLINMKKKDEKSKKNDSKSISNPELVLESTGKADADSVTSSSTVEESIATEDHGPNIQTASWEVGMEVEEETKRKSRTSIEMDEALKVPAEVEKSGGELSPKTDKKQDDPILEFENELSEISDVFCSVVPESSSSLWSQEKKAVKNILLQLLPGAAPDLPIQCPTSATEHYALKSMVGSSVPVIVYESEPSSIIAHALSMHDYRIALSELQNKSRSTETQPSPNTSSKKRHSGAEESGQQGDGKKQKVFSFLRTQNSSSSTVSGKSSSENTAQPFISGSDEIETEESVKHDVDSKSKTSKQDNASNLEVQFSDATASFIVKIYKAEEFHNLRSLIFPAGEEAYIRSLSRCVQWAARGGKSGSNFSKTKDDRFILKEMSRQETHLFLEFAPHYFNYVQNCQLSNQPTLLGKIVGVYRVTHKNNVNSNQVKSNLLVMENLFYGRTITHKFDLKGSVRNRLVTLSSEQDGEIVLLDENFINMTCNSPLYVHPHAKAILNSAINSDTNLLAQRMIMDYSLLVGLDENKKELVVGIIDYIRTFTWDKKVEAMVKKSGLLGGQGKLPTIVSPNLYRERFITAMDGYFLLVPNRWSDLEVHNLSSFV</sequence>
<dbReference type="SUPFAM" id="SSF57903">
    <property type="entry name" value="FYVE/PHD zinc finger"/>
    <property type="match status" value="1"/>
</dbReference>
<dbReference type="Gene3D" id="3.30.40.10">
    <property type="entry name" value="Zinc/RING finger domain, C3HC4 (zinc finger)"/>
    <property type="match status" value="1"/>
</dbReference>
<dbReference type="PROSITE" id="PS50178">
    <property type="entry name" value="ZF_FYVE"/>
    <property type="match status" value="1"/>
</dbReference>
<dbReference type="Gene3D" id="1.10.10.10">
    <property type="entry name" value="Winged helix-like DNA-binding domain superfamily/Winged helix DNA-binding domain"/>
    <property type="match status" value="1"/>
</dbReference>
<dbReference type="PANTHER" id="PTHR46715:SF1">
    <property type="entry name" value="1-PHOSPHATIDYLINOSITOL 3-PHOSPHATE 5-KINASE"/>
    <property type="match status" value="1"/>
</dbReference>
<comment type="subcellular location">
    <subcellularLocation>
        <location evidence="1">Endosome membrane</location>
    </subcellularLocation>
</comment>
<keyword evidence="21" id="KW-1185">Reference proteome</keyword>
<feature type="domain" description="PIPK" evidence="19">
    <location>
        <begin position="1606"/>
        <end position="1933"/>
    </location>
</feature>
<keyword evidence="11 15" id="KW-0067">ATP-binding</keyword>
<dbReference type="Pfam" id="PF01363">
    <property type="entry name" value="FYVE"/>
    <property type="match status" value="1"/>
</dbReference>
<dbReference type="PROSITE" id="PS50186">
    <property type="entry name" value="DEP"/>
    <property type="match status" value="1"/>
</dbReference>
<evidence type="ECO:0000256" key="13">
    <source>
        <dbReference type="ARBA" id="ARBA00052820"/>
    </source>
</evidence>
<dbReference type="InterPro" id="IPR002423">
    <property type="entry name" value="Cpn60/GroEL/TCP-1"/>
</dbReference>
<feature type="compositionally biased region" description="Low complexity" evidence="16">
    <location>
        <begin position="1388"/>
        <end position="1399"/>
    </location>
</feature>
<keyword evidence="10" id="KW-0862">Zinc</keyword>
<name>A0A9P0AD39_BEMTA</name>
<dbReference type="InterPro" id="IPR027484">
    <property type="entry name" value="PInositol-4-P-5-kinase_N"/>
</dbReference>
<feature type="compositionally biased region" description="Low complexity" evidence="16">
    <location>
        <begin position="54"/>
        <end position="68"/>
    </location>
</feature>
<dbReference type="Gene3D" id="3.50.7.10">
    <property type="entry name" value="GroEL"/>
    <property type="match status" value="1"/>
</dbReference>
<feature type="compositionally biased region" description="Polar residues" evidence="16">
    <location>
        <begin position="1"/>
        <end position="12"/>
    </location>
</feature>
<dbReference type="FunFam" id="3.30.810.10:FF:000001">
    <property type="entry name" value="1-phosphatidylinositol 3-phosphate 5-kinase FAB1"/>
    <property type="match status" value="1"/>
</dbReference>
<dbReference type="SMART" id="SM00064">
    <property type="entry name" value="FYVE"/>
    <property type="match status" value="1"/>
</dbReference>
<dbReference type="FunFam" id="3.30.40.10:FF:000057">
    <property type="entry name" value="1-phosphatidylinositol 3-phosphate 5-kinase isoform X1"/>
    <property type="match status" value="1"/>
</dbReference>
<dbReference type="SUPFAM" id="SSF46785">
    <property type="entry name" value="Winged helix' DNA-binding domain"/>
    <property type="match status" value="1"/>
</dbReference>
<evidence type="ECO:0000256" key="1">
    <source>
        <dbReference type="ARBA" id="ARBA00004608"/>
    </source>
</evidence>
<evidence type="ECO:0000259" key="17">
    <source>
        <dbReference type="PROSITE" id="PS50178"/>
    </source>
</evidence>
<evidence type="ECO:0000256" key="5">
    <source>
        <dbReference type="ARBA" id="ARBA00022723"/>
    </source>
</evidence>
<dbReference type="GO" id="GO:0035556">
    <property type="term" value="P:intracellular signal transduction"/>
    <property type="evidence" value="ECO:0007669"/>
    <property type="project" value="InterPro"/>
</dbReference>
<feature type="compositionally biased region" description="Low complexity" evidence="16">
    <location>
        <begin position="220"/>
        <end position="237"/>
    </location>
</feature>
<dbReference type="GO" id="GO:0046488">
    <property type="term" value="P:phosphatidylinositol metabolic process"/>
    <property type="evidence" value="ECO:0007669"/>
    <property type="project" value="UniProtKB-UniRule"/>
</dbReference>
<feature type="region of interest" description="Disordered" evidence="16">
    <location>
        <begin position="39"/>
        <end position="95"/>
    </location>
</feature>
<feature type="compositionally biased region" description="Polar residues" evidence="16">
    <location>
        <begin position="1563"/>
        <end position="1578"/>
    </location>
</feature>
<feature type="domain" description="DEP" evidence="18">
    <location>
        <begin position="307"/>
        <end position="381"/>
    </location>
</feature>
<gene>
    <name evidence="20" type="ORF">BEMITA_LOCUS8031</name>
</gene>
<dbReference type="FunFam" id="3.50.7.10:FF:000007">
    <property type="entry name" value="1-phosphatidylinositol 3-phosphate 5-kinase isoform X1"/>
    <property type="match status" value="1"/>
</dbReference>
<dbReference type="SUPFAM" id="SSF56104">
    <property type="entry name" value="SAICAR synthase-like"/>
    <property type="match status" value="1"/>
</dbReference>
<dbReference type="EC" id="2.7.1.150" evidence="2"/>
<feature type="region of interest" description="Disordered" evidence="16">
    <location>
        <begin position="1359"/>
        <end position="1412"/>
    </location>
</feature>
<dbReference type="Gene3D" id="3.30.810.10">
    <property type="entry name" value="2-Layer Sandwich"/>
    <property type="match status" value="1"/>
</dbReference>
<evidence type="ECO:0000256" key="10">
    <source>
        <dbReference type="ARBA" id="ARBA00022833"/>
    </source>
</evidence>
<dbReference type="InterPro" id="IPR043548">
    <property type="entry name" value="PIKfyve"/>
</dbReference>
<dbReference type="GO" id="GO:0008270">
    <property type="term" value="F:zinc ion binding"/>
    <property type="evidence" value="ECO:0007669"/>
    <property type="project" value="UniProtKB-KW"/>
</dbReference>
<dbReference type="InterPro" id="IPR017455">
    <property type="entry name" value="Znf_FYVE-rel"/>
</dbReference>
<evidence type="ECO:0000259" key="19">
    <source>
        <dbReference type="PROSITE" id="PS51455"/>
    </source>
</evidence>
<feature type="domain" description="FYVE-type" evidence="17">
    <location>
        <begin position="131"/>
        <end position="186"/>
    </location>
</feature>
<keyword evidence="5" id="KW-0479">Metal-binding</keyword>
<keyword evidence="6 15" id="KW-0547">Nucleotide-binding</keyword>
<protein>
    <recommendedName>
        <fullName evidence="2">1-phosphatidylinositol-3-phosphate 5-kinase</fullName>
        <ecNumber evidence="2">2.7.1.150</ecNumber>
    </recommendedName>
</protein>
<feature type="region of interest" description="Disordered" evidence="16">
    <location>
        <begin position="1"/>
        <end position="26"/>
    </location>
</feature>
<feature type="region of interest" description="Disordered" evidence="16">
    <location>
        <begin position="220"/>
        <end position="244"/>
    </location>
</feature>
<dbReference type="GO" id="GO:0052810">
    <property type="term" value="F:1-phosphatidylinositol-5-kinase activity"/>
    <property type="evidence" value="ECO:0007669"/>
    <property type="project" value="TreeGrafter"/>
</dbReference>
<dbReference type="PANTHER" id="PTHR46715">
    <property type="entry name" value="1-PHOSPHATIDYLINOSITOL 3-PHOSPHATE 5-KINASE"/>
    <property type="match status" value="1"/>
</dbReference>
<comment type="catalytic activity">
    <reaction evidence="13">
        <text>a 1,2-diacyl-sn-glycero-3-phospho-(1D-myo-inositol-3-phosphate) + ATP = a 1,2-diacyl-sn-glycero-3-phospho-(1D-myo-inositol-3,5-bisphosphate) + ADP + H(+)</text>
        <dbReference type="Rhea" id="RHEA:13609"/>
        <dbReference type="ChEBI" id="CHEBI:15378"/>
        <dbReference type="ChEBI" id="CHEBI:30616"/>
        <dbReference type="ChEBI" id="CHEBI:57923"/>
        <dbReference type="ChEBI" id="CHEBI:58088"/>
        <dbReference type="ChEBI" id="CHEBI:456216"/>
        <dbReference type="EC" id="2.7.1.150"/>
    </reaction>
    <physiologicalReaction direction="left-to-right" evidence="13">
        <dbReference type="Rhea" id="RHEA:13610"/>
    </physiologicalReaction>
</comment>
<evidence type="ECO:0000256" key="2">
    <source>
        <dbReference type="ARBA" id="ARBA00012009"/>
    </source>
</evidence>
<dbReference type="GO" id="GO:0032438">
    <property type="term" value="P:melanosome organization"/>
    <property type="evidence" value="ECO:0007669"/>
    <property type="project" value="TreeGrafter"/>
</dbReference>
<evidence type="ECO:0000256" key="3">
    <source>
        <dbReference type="ARBA" id="ARBA00022553"/>
    </source>
</evidence>
<proteinExistence type="predicted"/>
<dbReference type="InterPro" id="IPR000306">
    <property type="entry name" value="Znf_FYVE"/>
</dbReference>
<dbReference type="CDD" id="cd15725">
    <property type="entry name" value="FYVE_PIKfyve_Fab1"/>
    <property type="match status" value="1"/>
</dbReference>
<dbReference type="InterPro" id="IPR002498">
    <property type="entry name" value="PInositol-4-P-4/5-kinase_core"/>
</dbReference>
<evidence type="ECO:0000256" key="4">
    <source>
        <dbReference type="ARBA" id="ARBA00022679"/>
    </source>
</evidence>
<dbReference type="GO" id="GO:1903426">
    <property type="term" value="P:regulation of reactive oxygen species biosynthetic process"/>
    <property type="evidence" value="ECO:0007669"/>
    <property type="project" value="TreeGrafter"/>
</dbReference>
<dbReference type="SMART" id="SM00330">
    <property type="entry name" value="PIPKc"/>
    <property type="match status" value="1"/>
</dbReference>
<keyword evidence="12" id="KW-0472">Membrane</keyword>
<dbReference type="GO" id="GO:0010008">
    <property type="term" value="C:endosome membrane"/>
    <property type="evidence" value="ECO:0007669"/>
    <property type="project" value="UniProtKB-SubCell"/>
</dbReference>
<dbReference type="Pfam" id="PF01504">
    <property type="entry name" value="PIP5K"/>
    <property type="match status" value="1"/>
</dbReference>
<dbReference type="InterPro" id="IPR027483">
    <property type="entry name" value="PInositol-4-P-4/5-kinase_C_sf"/>
</dbReference>
<keyword evidence="7" id="KW-0967">Endosome</keyword>
<dbReference type="GO" id="GO:0090385">
    <property type="term" value="P:phagosome-lysosome fusion"/>
    <property type="evidence" value="ECO:0007669"/>
    <property type="project" value="TreeGrafter"/>
</dbReference>
<keyword evidence="9 15" id="KW-0418">Kinase</keyword>
<keyword evidence="3" id="KW-0597">Phosphoprotein</keyword>
<dbReference type="EMBL" id="OU963865">
    <property type="protein sequence ID" value="CAH0389172.1"/>
    <property type="molecule type" value="Genomic_DNA"/>
</dbReference>
<dbReference type="InterPro" id="IPR036388">
    <property type="entry name" value="WH-like_DNA-bd_sf"/>
</dbReference>
<feature type="compositionally biased region" description="Polar residues" evidence="16">
    <location>
        <begin position="79"/>
        <end position="92"/>
    </location>
</feature>
<organism evidence="20 21">
    <name type="scientific">Bemisia tabaci</name>
    <name type="common">Sweetpotato whitefly</name>
    <name type="synonym">Aleurodes tabaci</name>
    <dbReference type="NCBI Taxonomy" id="7038"/>
    <lineage>
        <taxon>Eukaryota</taxon>
        <taxon>Metazoa</taxon>
        <taxon>Ecdysozoa</taxon>
        <taxon>Arthropoda</taxon>
        <taxon>Hexapoda</taxon>
        <taxon>Insecta</taxon>
        <taxon>Pterygota</taxon>
        <taxon>Neoptera</taxon>
        <taxon>Paraneoptera</taxon>
        <taxon>Hemiptera</taxon>
        <taxon>Sternorrhyncha</taxon>
        <taxon>Aleyrodoidea</taxon>
        <taxon>Aleyrodidae</taxon>
        <taxon>Aleyrodinae</taxon>
        <taxon>Bemisia</taxon>
    </lineage>
</organism>
<dbReference type="SUPFAM" id="SSF52029">
    <property type="entry name" value="GroEL apical domain-like"/>
    <property type="match status" value="1"/>
</dbReference>
<evidence type="ECO:0000256" key="12">
    <source>
        <dbReference type="ARBA" id="ARBA00023136"/>
    </source>
</evidence>
<evidence type="ECO:0000256" key="15">
    <source>
        <dbReference type="PROSITE-ProRule" id="PRU00781"/>
    </source>
</evidence>
<accession>A0A9P0AD39</accession>
<dbReference type="InterPro" id="IPR036390">
    <property type="entry name" value="WH_DNA-bd_sf"/>
</dbReference>